<comment type="function">
    <text evidence="1 6">Exhibits S-adenosyl-L-methionine-dependent methyltransferase activity.</text>
</comment>
<dbReference type="InterPro" id="IPR011610">
    <property type="entry name" value="SAM_mthyl_Trfase_ML2640-like"/>
</dbReference>
<dbReference type="Pfam" id="PF04072">
    <property type="entry name" value="LCM"/>
    <property type="match status" value="1"/>
</dbReference>
<dbReference type="eggNOG" id="COG3315">
    <property type="taxonomic scope" value="Bacteria"/>
</dbReference>
<gene>
    <name evidence="8" type="ORF">BN973_05047</name>
</gene>
<dbReference type="Gene3D" id="3.40.50.150">
    <property type="entry name" value="Vaccinia Virus protein VP39"/>
    <property type="match status" value="1"/>
</dbReference>
<evidence type="ECO:0000256" key="3">
    <source>
        <dbReference type="ARBA" id="ARBA00022603"/>
    </source>
</evidence>
<evidence type="ECO:0000256" key="2">
    <source>
        <dbReference type="ARBA" id="ARBA00008138"/>
    </source>
</evidence>
<protein>
    <recommendedName>
        <fullName evidence="6">S-adenosyl-L-methionine-dependent methyltransferase</fullName>
        <ecNumber evidence="6">2.1.1.-</ecNumber>
    </recommendedName>
</protein>
<name>A0A024K491_9MYCO</name>
<dbReference type="AlphaFoldDB" id="A0A024K491"/>
<reference evidence="8" key="1">
    <citation type="journal article" date="2014" name="Genome Announc.">
        <title>Draft Genome Sequence of Mycobacterium triplex DSM 44626.</title>
        <authorList>
            <person name="Sassi M."/>
            <person name="Croce O."/>
            <person name="Robert C."/>
            <person name="Raoult D."/>
            <person name="Drancourt M."/>
        </authorList>
    </citation>
    <scope>NUCLEOTIDE SEQUENCE [LARGE SCALE GENOMIC DNA]</scope>
    <source>
        <strain evidence="8">DSM 44626</strain>
    </source>
</reference>
<dbReference type="Proteomes" id="UP000028880">
    <property type="component" value="Unassembled WGS sequence"/>
</dbReference>
<dbReference type="EMBL" id="HG964446">
    <property type="protein sequence ID" value="CDO90649.1"/>
    <property type="molecule type" value="Genomic_DNA"/>
</dbReference>
<dbReference type="GO" id="GO:0032259">
    <property type="term" value="P:methylation"/>
    <property type="evidence" value="ECO:0007669"/>
    <property type="project" value="UniProtKB-KW"/>
</dbReference>
<evidence type="ECO:0000256" key="5">
    <source>
        <dbReference type="ARBA" id="ARBA00022691"/>
    </source>
</evidence>
<evidence type="ECO:0000256" key="1">
    <source>
        <dbReference type="ARBA" id="ARBA00003907"/>
    </source>
</evidence>
<accession>A0A024K491</accession>
<dbReference type="NCBIfam" id="TIGR00027">
    <property type="entry name" value="mthyl_TIGR00027"/>
    <property type="match status" value="1"/>
</dbReference>
<organism evidence="8">
    <name type="scientific">Mycobacterium triplex</name>
    <dbReference type="NCBI Taxonomy" id="47839"/>
    <lineage>
        <taxon>Bacteria</taxon>
        <taxon>Bacillati</taxon>
        <taxon>Actinomycetota</taxon>
        <taxon>Actinomycetes</taxon>
        <taxon>Mycobacteriales</taxon>
        <taxon>Mycobacteriaceae</taxon>
        <taxon>Mycobacterium</taxon>
        <taxon>Mycobacterium simiae complex</taxon>
    </lineage>
</organism>
<dbReference type="PANTHER" id="PTHR43619">
    <property type="entry name" value="S-ADENOSYL-L-METHIONINE-DEPENDENT METHYLTRANSFERASE YKTD-RELATED"/>
    <property type="match status" value="1"/>
</dbReference>
<dbReference type="GO" id="GO:0008168">
    <property type="term" value="F:methyltransferase activity"/>
    <property type="evidence" value="ECO:0007669"/>
    <property type="project" value="UniProtKB-UniRule"/>
</dbReference>
<dbReference type="InterPro" id="IPR029063">
    <property type="entry name" value="SAM-dependent_MTases_sf"/>
</dbReference>
<evidence type="ECO:0000256" key="4">
    <source>
        <dbReference type="ARBA" id="ARBA00022679"/>
    </source>
</evidence>
<reference evidence="8" key="2">
    <citation type="submission" date="2014-04" db="EMBL/GenBank/DDBJ databases">
        <authorList>
            <person name="Urmite Genomes U."/>
        </authorList>
    </citation>
    <scope>NUCLEOTIDE SEQUENCE</scope>
    <source>
        <strain evidence="8">DSM 44626</strain>
    </source>
</reference>
<feature type="compositionally biased region" description="Polar residues" evidence="7">
    <location>
        <begin position="342"/>
        <end position="353"/>
    </location>
</feature>
<dbReference type="EC" id="2.1.1.-" evidence="6"/>
<feature type="region of interest" description="Disordered" evidence="7">
    <location>
        <begin position="330"/>
        <end position="353"/>
    </location>
</feature>
<evidence type="ECO:0000256" key="6">
    <source>
        <dbReference type="RuleBase" id="RU362030"/>
    </source>
</evidence>
<sequence length="353" mass="38368">MARSESDTWDLANSVGATATLVAAARAAATNRPHPVISDPFAEPLVRAVGIDLFTRVATGEFEGDDGALGIPRMTDMFAARARFYDEYFAQVADAGIRQVVIVAAGLDSRAYRLSWPAGTTVYEIDQPEVIEFKTTTLSKIGAKPTTERRTVGIDLREDWPAALQAAGFDVAQPTAWLAEGVLIGFLPPQAEVRLLDNVIALSAQGSRLAADHGSVIGSSEDSLEQAQKITDSLARHGFELDYAELIYPGEHTDVAAHLRDRGWDVIRYRLHDLLTAAGLPELETADETGPATNVGFATAVLWSLHRLLRFWFEKGTDLSGYSKADLKRVQDKLNNRPRPPSTSTHPHNASPP</sequence>
<dbReference type="InterPro" id="IPR007213">
    <property type="entry name" value="Ppm1/Ppm2/Tcmp"/>
</dbReference>
<dbReference type="PANTHER" id="PTHR43619:SF2">
    <property type="entry name" value="S-ADENOSYL-L-METHIONINE-DEPENDENT METHYLTRANSFERASES SUPERFAMILY PROTEIN"/>
    <property type="match status" value="1"/>
</dbReference>
<evidence type="ECO:0000313" key="8">
    <source>
        <dbReference type="EMBL" id="CDO90649.1"/>
    </source>
</evidence>
<proteinExistence type="inferred from homology"/>
<comment type="similarity">
    <text evidence="2 6">Belongs to the UPF0677 family.</text>
</comment>
<dbReference type="SUPFAM" id="SSF53335">
    <property type="entry name" value="S-adenosyl-L-methionine-dependent methyltransferases"/>
    <property type="match status" value="1"/>
</dbReference>
<evidence type="ECO:0000256" key="7">
    <source>
        <dbReference type="SAM" id="MobiDB-lite"/>
    </source>
</evidence>
<dbReference type="HOGENOM" id="CLU_056160_2_1_11"/>
<keyword evidence="3 6" id="KW-0489">Methyltransferase</keyword>
<keyword evidence="4 8" id="KW-0808">Transferase</keyword>
<keyword evidence="5 6" id="KW-0949">S-adenosyl-L-methionine</keyword>